<gene>
    <name evidence="1" type="ORF">ACGFZB_28905</name>
</gene>
<evidence type="ECO:0000313" key="1">
    <source>
        <dbReference type="EMBL" id="MFG3014369.1"/>
    </source>
</evidence>
<dbReference type="RefSeq" id="WP_392821020.1">
    <property type="nucleotide sequence ID" value="NZ_JBICYV010000015.1"/>
</dbReference>
<comment type="caution">
    <text evidence="1">The sequence shown here is derived from an EMBL/GenBank/DDBJ whole genome shotgun (WGS) entry which is preliminary data.</text>
</comment>
<sequence length="82" mass="9190">MAHTTFAPTALDVFRVYEINPNAIYRDYVLAPACHLPADMDVRLMDIIRDENGTKGVVYVYKAGYAAKHNLGSGYVFVPKPR</sequence>
<protein>
    <submittedName>
        <fullName evidence="1">Uncharacterized protein</fullName>
    </submittedName>
</protein>
<organism evidence="1 2">
    <name type="scientific">Streptomyces cinerochromogenes</name>
    <dbReference type="NCBI Taxonomy" id="66422"/>
    <lineage>
        <taxon>Bacteria</taxon>
        <taxon>Bacillati</taxon>
        <taxon>Actinomycetota</taxon>
        <taxon>Actinomycetes</taxon>
        <taxon>Kitasatosporales</taxon>
        <taxon>Streptomycetaceae</taxon>
        <taxon>Streptomyces</taxon>
    </lineage>
</organism>
<keyword evidence="2" id="KW-1185">Reference proteome</keyword>
<evidence type="ECO:0000313" key="2">
    <source>
        <dbReference type="Proteomes" id="UP001604267"/>
    </source>
</evidence>
<accession>A0ABW7BAZ0</accession>
<dbReference type="EMBL" id="JBICYV010000015">
    <property type="protein sequence ID" value="MFG3014369.1"/>
    <property type="molecule type" value="Genomic_DNA"/>
</dbReference>
<name>A0ABW7BAZ0_9ACTN</name>
<reference evidence="1 2" key="1">
    <citation type="submission" date="2024-10" db="EMBL/GenBank/DDBJ databases">
        <title>The Natural Products Discovery Center: Release of the First 8490 Sequenced Strains for Exploring Actinobacteria Biosynthetic Diversity.</title>
        <authorList>
            <person name="Kalkreuter E."/>
            <person name="Kautsar S.A."/>
            <person name="Yang D."/>
            <person name="Bader C.D."/>
            <person name="Teijaro C.N."/>
            <person name="Fluegel L."/>
            <person name="Davis C.M."/>
            <person name="Simpson J.R."/>
            <person name="Lauterbach L."/>
            <person name="Steele A.D."/>
            <person name="Gui C."/>
            <person name="Meng S."/>
            <person name="Li G."/>
            <person name="Viehrig K."/>
            <person name="Ye F."/>
            <person name="Su P."/>
            <person name="Kiefer A.F."/>
            <person name="Nichols A."/>
            <person name="Cepeda A.J."/>
            <person name="Yan W."/>
            <person name="Fan B."/>
            <person name="Jiang Y."/>
            <person name="Adhikari A."/>
            <person name="Zheng C.-J."/>
            <person name="Schuster L."/>
            <person name="Cowan T.M."/>
            <person name="Smanski M.J."/>
            <person name="Chevrette M.G."/>
            <person name="De Carvalho L.P.S."/>
            <person name="Shen B."/>
        </authorList>
    </citation>
    <scope>NUCLEOTIDE SEQUENCE [LARGE SCALE GENOMIC DNA]</scope>
    <source>
        <strain evidence="1 2">NPDC048320</strain>
    </source>
</reference>
<dbReference type="Proteomes" id="UP001604267">
    <property type="component" value="Unassembled WGS sequence"/>
</dbReference>
<proteinExistence type="predicted"/>